<sequence length="48" mass="5136">MVILAIEFQQFRFKVGTHAGKNTTLACGDAALGRSVKQEPAEVSQLSS</sequence>
<evidence type="ECO:0000313" key="1">
    <source>
        <dbReference type="EMBL" id="QTR46663.1"/>
    </source>
</evidence>
<accession>A0ABX7WVY3</accession>
<dbReference type="EMBL" id="CP072801">
    <property type="protein sequence ID" value="QTR46663.1"/>
    <property type="molecule type" value="Genomic_DNA"/>
</dbReference>
<reference evidence="1 2" key="1">
    <citation type="submission" date="2021-04" db="EMBL/GenBank/DDBJ databases">
        <title>Genomics, taxonomy and metabolism of representatives of sulfur bacteria of the genus Thiothrix: Thiothrix fructosivorans QT, Thiothrix unzii A1T and three new species, Thiothrix subterranea sp. nov., Thiothrix litoralis sp. nov. and 'Candidatus Thiothrix anitrata' sp. nov.</title>
        <authorList>
            <person name="Ravin N.V."/>
            <person name="Smolyakov D."/>
            <person name="Rudenko T.S."/>
            <person name="Mardanov A.V."/>
            <person name="Beletsky A.V."/>
            <person name="Markov N.D."/>
            <person name="Fomenkov A.I."/>
            <person name="Roberts R.J."/>
            <person name="Karnachuk O.V."/>
            <person name="Novikov A."/>
            <person name="Grabovich M.Y."/>
        </authorList>
    </citation>
    <scope>NUCLEOTIDE SEQUENCE [LARGE SCALE GENOMIC DNA]</scope>
    <source>
        <strain evidence="1 2">AS</strain>
    </source>
</reference>
<dbReference type="RefSeq" id="WP_210222992.1">
    <property type="nucleotide sequence ID" value="NZ_CP072801.1"/>
</dbReference>
<dbReference type="Proteomes" id="UP000672039">
    <property type="component" value="Chromosome"/>
</dbReference>
<evidence type="ECO:0000313" key="2">
    <source>
        <dbReference type="Proteomes" id="UP000672039"/>
    </source>
</evidence>
<organism evidence="1 2">
    <name type="scientific">Thiothrix litoralis</name>
    <dbReference type="NCBI Taxonomy" id="2891210"/>
    <lineage>
        <taxon>Bacteria</taxon>
        <taxon>Pseudomonadati</taxon>
        <taxon>Pseudomonadota</taxon>
        <taxon>Gammaproteobacteria</taxon>
        <taxon>Thiotrichales</taxon>
        <taxon>Thiotrichaceae</taxon>
        <taxon>Thiothrix</taxon>
    </lineage>
</organism>
<gene>
    <name evidence="1" type="ORF">J9253_01510</name>
</gene>
<protein>
    <submittedName>
        <fullName evidence="1">Uncharacterized protein</fullName>
    </submittedName>
</protein>
<keyword evidence="2" id="KW-1185">Reference proteome</keyword>
<proteinExistence type="predicted"/>
<name>A0ABX7WVY3_9GAMM</name>